<feature type="compositionally biased region" description="Polar residues" evidence="2">
    <location>
        <begin position="47"/>
        <end position="57"/>
    </location>
</feature>
<dbReference type="EMBL" id="CAAALY010055102">
    <property type="protein sequence ID" value="VEL22185.1"/>
    <property type="molecule type" value="Genomic_DNA"/>
</dbReference>
<evidence type="ECO:0000256" key="1">
    <source>
        <dbReference type="SAM" id="Coils"/>
    </source>
</evidence>
<dbReference type="AlphaFoldDB" id="A0A448WWR9"/>
<feature type="compositionally biased region" description="Basic and acidic residues" evidence="2">
    <location>
        <begin position="380"/>
        <end position="389"/>
    </location>
</feature>
<feature type="region of interest" description="Disordered" evidence="2">
    <location>
        <begin position="42"/>
        <end position="63"/>
    </location>
</feature>
<sequence length="582" mass="64583">RHRHHLSDLRKADILLRHDKGKNSDPVSSHIRSRHILPPLISDESGVLNTTIPSHSSHASHDERLRDRLRTRLLQKHLSRNRGLLGKIVSASDSVIGTDKESLKEFGNHLMHLTNRCSPSTNSHRGCLMRRNEGRSKLDLFNISEKRTHTVNRETDATSQQLDSGDEHQYSPSIHSFRFRFVGREVCSDSECHISRLPSQESISRFDPSTSNGHLYLYFHKGSSRQRSLSWNEDISSPGKASPASDSPTVSPVAITMHRGEQNKRKRTEAHRLTEEQVSLFHDQQYKVTLDLADRLCSEESTRLSSPLIGLSAHKLKYKRSFLGSRNGQIIGDREKEKAILKSLKNDDRDEDIVAGSGEERDDSGDDPTMRSSDVNFDSGDSRESVHHQLVRSRREIASLRRRLDEAVRREVDLQAANEVLVRQNVRLRHTTEHAAAVARVAESAAAIVEAHHQQQQQHQIATAATPAFIVSTAPAMSVSALATAPAQPVSAASLPLPHTAYIPPGQAVTATLHPTTAHHLLTVQPAPGPSQTAQPTATLSIIDQTQSVQPQAAATFANAHHPSAPTIYPLVRPRCLIFAFI</sequence>
<evidence type="ECO:0000256" key="2">
    <source>
        <dbReference type="SAM" id="MobiDB-lite"/>
    </source>
</evidence>
<keyword evidence="4" id="KW-1185">Reference proteome</keyword>
<dbReference type="Proteomes" id="UP000784294">
    <property type="component" value="Unassembled WGS sequence"/>
</dbReference>
<organism evidence="3 4">
    <name type="scientific">Protopolystoma xenopodis</name>
    <dbReference type="NCBI Taxonomy" id="117903"/>
    <lineage>
        <taxon>Eukaryota</taxon>
        <taxon>Metazoa</taxon>
        <taxon>Spiralia</taxon>
        <taxon>Lophotrochozoa</taxon>
        <taxon>Platyhelminthes</taxon>
        <taxon>Monogenea</taxon>
        <taxon>Polyopisthocotylea</taxon>
        <taxon>Polystomatidea</taxon>
        <taxon>Polystomatidae</taxon>
        <taxon>Protopolystoma</taxon>
    </lineage>
</organism>
<feature type="region of interest" description="Disordered" evidence="2">
    <location>
        <begin position="149"/>
        <end position="169"/>
    </location>
</feature>
<protein>
    <submittedName>
        <fullName evidence="3">Uncharacterized protein</fullName>
    </submittedName>
</protein>
<comment type="caution">
    <text evidence="3">The sequence shown here is derived from an EMBL/GenBank/DDBJ whole genome shotgun (WGS) entry which is preliminary data.</text>
</comment>
<feature type="coiled-coil region" evidence="1">
    <location>
        <begin position="390"/>
        <end position="417"/>
    </location>
</feature>
<accession>A0A448WWR9</accession>
<gene>
    <name evidence="3" type="ORF">PXEA_LOCUS15625</name>
</gene>
<proteinExistence type="predicted"/>
<feature type="non-terminal residue" evidence="3">
    <location>
        <position position="1"/>
    </location>
</feature>
<name>A0A448WWR9_9PLAT</name>
<keyword evidence="1" id="KW-0175">Coiled coil</keyword>
<reference evidence="3" key="1">
    <citation type="submission" date="2018-11" db="EMBL/GenBank/DDBJ databases">
        <authorList>
            <consortium name="Pathogen Informatics"/>
        </authorList>
    </citation>
    <scope>NUCLEOTIDE SEQUENCE</scope>
</reference>
<feature type="region of interest" description="Disordered" evidence="2">
    <location>
        <begin position="230"/>
        <end position="250"/>
    </location>
</feature>
<evidence type="ECO:0000313" key="4">
    <source>
        <dbReference type="Proteomes" id="UP000784294"/>
    </source>
</evidence>
<evidence type="ECO:0000313" key="3">
    <source>
        <dbReference type="EMBL" id="VEL22185.1"/>
    </source>
</evidence>
<feature type="region of interest" description="Disordered" evidence="2">
    <location>
        <begin position="350"/>
        <end position="389"/>
    </location>
</feature>